<dbReference type="Gene3D" id="3.40.50.2300">
    <property type="match status" value="1"/>
</dbReference>
<gene>
    <name evidence="6" type="ORF">Q8W30_14375</name>
</gene>
<accession>A0ABT9EY91</accession>
<dbReference type="PANTHER" id="PTHR11717:SF7">
    <property type="entry name" value="LOW MOLECULAR WEIGHT PHOSPHOTYROSINE PROTEIN PHOSPHATASE"/>
    <property type="match status" value="1"/>
</dbReference>
<dbReference type="PANTHER" id="PTHR11717">
    <property type="entry name" value="LOW MOLECULAR WEIGHT PROTEIN TYROSINE PHOSPHATASE"/>
    <property type="match status" value="1"/>
</dbReference>
<protein>
    <recommendedName>
        <fullName evidence="2">protein-tyrosine-phosphatase</fullName>
        <ecNumber evidence="2">3.1.3.48</ecNumber>
    </recommendedName>
</protein>
<dbReference type="EC" id="3.1.3.48" evidence="2"/>
<sequence>MISKDKVSVLFVCLGNICRSPSAHGVFQTLVERQGLSDRISVDSAGTAAYHIGKAPDPRSIAAAKSRGYDLTRLRARQVSADDFNEYDYILAMDNENLANLKTLKTDGYRGKLGLFLDYAQSIESEVPDPYYGGDAGFNHVLDLVENASTGLLMSIQRDHRL</sequence>
<dbReference type="PRINTS" id="PR00719">
    <property type="entry name" value="LMWPTPASE"/>
</dbReference>
<dbReference type="CDD" id="cd16343">
    <property type="entry name" value="LMWPTP"/>
    <property type="match status" value="1"/>
</dbReference>
<dbReference type="Proteomes" id="UP001177341">
    <property type="component" value="Unassembled WGS sequence"/>
</dbReference>
<dbReference type="RefSeq" id="WP_303550484.1">
    <property type="nucleotide sequence ID" value="NZ_JAUOPG010000006.1"/>
</dbReference>
<dbReference type="SUPFAM" id="SSF52788">
    <property type="entry name" value="Phosphotyrosine protein phosphatases I"/>
    <property type="match status" value="1"/>
</dbReference>
<evidence type="ECO:0000313" key="6">
    <source>
        <dbReference type="EMBL" id="MDP2523757.1"/>
    </source>
</evidence>
<dbReference type="Pfam" id="PF01451">
    <property type="entry name" value="LMWPc"/>
    <property type="match status" value="1"/>
</dbReference>
<comment type="caution">
    <text evidence="6">The sequence shown here is derived from an EMBL/GenBank/DDBJ whole genome shotgun (WGS) entry which is preliminary data.</text>
</comment>
<dbReference type="InterPro" id="IPR050438">
    <property type="entry name" value="LMW_PTPase"/>
</dbReference>
<evidence type="ECO:0000256" key="3">
    <source>
        <dbReference type="ARBA" id="ARBA00022801"/>
    </source>
</evidence>
<evidence type="ECO:0000256" key="2">
    <source>
        <dbReference type="ARBA" id="ARBA00013064"/>
    </source>
</evidence>
<dbReference type="SMART" id="SM00226">
    <property type="entry name" value="LMWPc"/>
    <property type="match status" value="1"/>
</dbReference>
<dbReference type="InterPro" id="IPR036196">
    <property type="entry name" value="Ptyr_pPase_sf"/>
</dbReference>
<dbReference type="InterPro" id="IPR023485">
    <property type="entry name" value="Ptyr_pPase"/>
</dbReference>
<name>A0ABT9EY91_9GAMM</name>
<keyword evidence="3 6" id="KW-0378">Hydrolase</keyword>
<evidence type="ECO:0000256" key="4">
    <source>
        <dbReference type="ARBA" id="ARBA00022912"/>
    </source>
</evidence>
<dbReference type="EMBL" id="JAUYVO010000010">
    <property type="protein sequence ID" value="MDP2523757.1"/>
    <property type="molecule type" value="Genomic_DNA"/>
</dbReference>
<organism evidence="6 7">
    <name type="scientific">Neptunomonas phycophila</name>
    <dbReference type="NCBI Taxonomy" id="1572645"/>
    <lineage>
        <taxon>Bacteria</taxon>
        <taxon>Pseudomonadati</taxon>
        <taxon>Pseudomonadota</taxon>
        <taxon>Gammaproteobacteria</taxon>
        <taxon>Oceanospirillales</taxon>
        <taxon>Oceanospirillaceae</taxon>
        <taxon>Neptunomonas</taxon>
    </lineage>
</organism>
<keyword evidence="7" id="KW-1185">Reference proteome</keyword>
<dbReference type="InterPro" id="IPR017867">
    <property type="entry name" value="Tyr_phospatase_low_mol_wt"/>
</dbReference>
<evidence type="ECO:0000313" key="7">
    <source>
        <dbReference type="Proteomes" id="UP001177341"/>
    </source>
</evidence>
<reference evidence="6" key="1">
    <citation type="submission" date="2023-07" db="EMBL/GenBank/DDBJ databases">
        <title>Genome content predicts the carbon catabolic preferences of heterotrophic bacteria.</title>
        <authorList>
            <person name="Gralka M."/>
        </authorList>
    </citation>
    <scope>NUCLEOTIDE SEQUENCE</scope>
    <source>
        <strain evidence="6">5G01</strain>
    </source>
</reference>
<feature type="domain" description="Phosphotyrosine protein phosphatase I" evidence="5">
    <location>
        <begin position="7"/>
        <end position="155"/>
    </location>
</feature>
<keyword evidence="4" id="KW-0904">Protein phosphatase</keyword>
<comment type="similarity">
    <text evidence="1">Belongs to the low molecular weight phosphotyrosine protein phosphatase family.</text>
</comment>
<evidence type="ECO:0000259" key="5">
    <source>
        <dbReference type="SMART" id="SM00226"/>
    </source>
</evidence>
<evidence type="ECO:0000256" key="1">
    <source>
        <dbReference type="ARBA" id="ARBA00011063"/>
    </source>
</evidence>
<dbReference type="GO" id="GO:0004725">
    <property type="term" value="F:protein tyrosine phosphatase activity"/>
    <property type="evidence" value="ECO:0007669"/>
    <property type="project" value="UniProtKB-EC"/>
</dbReference>
<proteinExistence type="inferred from homology"/>